<evidence type="ECO:0000313" key="1">
    <source>
        <dbReference type="EMBL" id="JAE06384.1"/>
    </source>
</evidence>
<proteinExistence type="predicted"/>
<reference evidence="1" key="1">
    <citation type="submission" date="2014-09" db="EMBL/GenBank/DDBJ databases">
        <authorList>
            <person name="Magalhaes I.L.F."/>
            <person name="Oliveira U."/>
            <person name="Santos F.R."/>
            <person name="Vidigal T.H.D.A."/>
            <person name="Brescovit A.D."/>
            <person name="Santos A.J."/>
        </authorList>
    </citation>
    <scope>NUCLEOTIDE SEQUENCE</scope>
    <source>
        <tissue evidence="1">Shoot tissue taken approximately 20 cm above the soil surface</tissue>
    </source>
</reference>
<dbReference type="AlphaFoldDB" id="A0A0A9F586"/>
<reference evidence="1" key="2">
    <citation type="journal article" date="2015" name="Data Brief">
        <title>Shoot transcriptome of the giant reed, Arundo donax.</title>
        <authorList>
            <person name="Barrero R.A."/>
            <person name="Guerrero F.D."/>
            <person name="Moolhuijzen P."/>
            <person name="Goolsby J.A."/>
            <person name="Tidwell J."/>
            <person name="Bellgard S.E."/>
            <person name="Bellgard M.I."/>
        </authorList>
    </citation>
    <scope>NUCLEOTIDE SEQUENCE</scope>
    <source>
        <tissue evidence="1">Shoot tissue taken approximately 20 cm above the soil surface</tissue>
    </source>
</reference>
<organism evidence="1">
    <name type="scientific">Arundo donax</name>
    <name type="common">Giant reed</name>
    <name type="synonym">Donax arundinaceus</name>
    <dbReference type="NCBI Taxonomy" id="35708"/>
    <lineage>
        <taxon>Eukaryota</taxon>
        <taxon>Viridiplantae</taxon>
        <taxon>Streptophyta</taxon>
        <taxon>Embryophyta</taxon>
        <taxon>Tracheophyta</taxon>
        <taxon>Spermatophyta</taxon>
        <taxon>Magnoliopsida</taxon>
        <taxon>Liliopsida</taxon>
        <taxon>Poales</taxon>
        <taxon>Poaceae</taxon>
        <taxon>PACMAD clade</taxon>
        <taxon>Arundinoideae</taxon>
        <taxon>Arundineae</taxon>
        <taxon>Arundo</taxon>
    </lineage>
</organism>
<name>A0A0A9F586_ARUDO</name>
<protein>
    <submittedName>
        <fullName evidence="1">Uncharacterized protein</fullName>
    </submittedName>
</protein>
<dbReference type="EMBL" id="GBRH01191512">
    <property type="protein sequence ID" value="JAE06384.1"/>
    <property type="molecule type" value="Transcribed_RNA"/>
</dbReference>
<accession>A0A0A9F586</accession>
<sequence length="26" mass="3010">MDSQVYTLLLSFSYISSVISNQYLHT</sequence>